<feature type="transmembrane region" description="Helical" evidence="2">
    <location>
        <begin position="137"/>
        <end position="157"/>
    </location>
</feature>
<dbReference type="AlphaFoldDB" id="A0A8J8KHA3"/>
<evidence type="ECO:0000256" key="1">
    <source>
        <dbReference type="SAM" id="MobiDB-lite"/>
    </source>
</evidence>
<dbReference type="Pfam" id="PF25231">
    <property type="entry name" value="DUF7847"/>
    <property type="match status" value="1"/>
</dbReference>
<feature type="transmembrane region" description="Helical" evidence="2">
    <location>
        <begin position="229"/>
        <end position="247"/>
    </location>
</feature>
<dbReference type="OrthoDB" id="188059at2157"/>
<comment type="caution">
    <text evidence="4">The sequence shown here is derived from an EMBL/GenBank/DDBJ whole genome shotgun (WGS) entry which is preliminary data.</text>
</comment>
<keyword evidence="2" id="KW-0812">Transmembrane</keyword>
<feature type="transmembrane region" description="Helical" evidence="2">
    <location>
        <begin position="163"/>
        <end position="184"/>
    </location>
</feature>
<keyword evidence="2" id="KW-0472">Membrane</keyword>
<dbReference type="InterPro" id="IPR057169">
    <property type="entry name" value="DUF7847"/>
</dbReference>
<gene>
    <name evidence="4" type="ORF">HT576_17875</name>
</gene>
<evidence type="ECO:0000256" key="2">
    <source>
        <dbReference type="SAM" id="Phobius"/>
    </source>
</evidence>
<evidence type="ECO:0000313" key="4">
    <source>
        <dbReference type="EMBL" id="NUB92877.1"/>
    </source>
</evidence>
<dbReference type="EMBL" id="JABURA010000001">
    <property type="protein sequence ID" value="NUB92877.1"/>
    <property type="molecule type" value="Genomic_DNA"/>
</dbReference>
<protein>
    <recommendedName>
        <fullName evidence="3">DUF7847 domain-containing protein</fullName>
    </recommendedName>
</protein>
<name>A0A8J8KHA3_9EURY</name>
<feature type="transmembrane region" description="Helical" evidence="2">
    <location>
        <begin position="94"/>
        <end position="116"/>
    </location>
</feature>
<proteinExistence type="predicted"/>
<organism evidence="4 5">
    <name type="scientific">Haloterrigena gelatinilytica</name>
    <dbReference type="NCBI Taxonomy" id="2741724"/>
    <lineage>
        <taxon>Archaea</taxon>
        <taxon>Methanobacteriati</taxon>
        <taxon>Methanobacteriota</taxon>
        <taxon>Stenosarchaea group</taxon>
        <taxon>Halobacteria</taxon>
        <taxon>Halobacteriales</taxon>
        <taxon>Natrialbaceae</taxon>
        <taxon>Haloterrigena</taxon>
    </lineage>
</organism>
<evidence type="ECO:0000259" key="3">
    <source>
        <dbReference type="Pfam" id="PF25231"/>
    </source>
</evidence>
<feature type="transmembrane region" description="Helical" evidence="2">
    <location>
        <begin position="196"/>
        <end position="223"/>
    </location>
</feature>
<evidence type="ECO:0000313" key="5">
    <source>
        <dbReference type="Proteomes" id="UP000728647"/>
    </source>
</evidence>
<dbReference type="Proteomes" id="UP000728647">
    <property type="component" value="Unassembled WGS sequence"/>
</dbReference>
<keyword evidence="2" id="KW-1133">Transmembrane helix</keyword>
<feature type="region of interest" description="Disordered" evidence="1">
    <location>
        <begin position="259"/>
        <end position="282"/>
    </location>
</feature>
<feature type="domain" description="DUF7847" evidence="3">
    <location>
        <begin position="107"/>
        <end position="252"/>
    </location>
</feature>
<reference evidence="4" key="1">
    <citation type="submission" date="2020-06" db="EMBL/GenBank/DDBJ databases">
        <title>Haloterrigena sp. nov., an extremely halophilic archaeon isolated from a saline sediment.</title>
        <authorList>
            <person name="Liu B.-B."/>
        </authorList>
    </citation>
    <scope>NUCLEOTIDE SEQUENCE</scope>
    <source>
        <strain evidence="4">SYSU A121-1</strain>
    </source>
</reference>
<dbReference type="RefSeq" id="WP_174702704.1">
    <property type="nucleotide sequence ID" value="NZ_JABURA010000001.1"/>
</dbReference>
<accession>A0A8J8KHA3</accession>
<sequence>MAFNVGNTVSEAVDRLTTSAAAVLIAALTLVGVAQTAALQDILRGFLEWTIEMLNDPEVSGELSASEIETAEEQINGYIADLPLALGLSPGAAAALWLVAFVVSLAVVAIAIDAFGDERDGLGGIPTDGLGRKTLHLLLGWIAYGILVAIGFLLLVVPGPLVAFLLMFFVTAVVIDGESFVGAFGSSYSVVRGNLLGTFAIGVLGIVAFGVCWFVGTIVAGILPGAPGAIAADLITAVGQVFVLALLTRTYVNATADDTADPVSSGSEWAAETESESRRGTR</sequence>